<evidence type="ECO:0000313" key="2">
    <source>
        <dbReference type="EMBL" id="OAB44439.1"/>
    </source>
</evidence>
<dbReference type="InterPro" id="IPR036736">
    <property type="entry name" value="ACP-like_sf"/>
</dbReference>
<dbReference type="Proteomes" id="UP000076967">
    <property type="component" value="Unassembled WGS sequence"/>
</dbReference>
<dbReference type="PROSITE" id="PS50075">
    <property type="entry name" value="CARRIER"/>
    <property type="match status" value="1"/>
</dbReference>
<reference evidence="2 3" key="1">
    <citation type="submission" date="2016-03" db="EMBL/GenBank/DDBJ databases">
        <title>Draft genome sequence of Paenibacillus glacialis DSM 22343.</title>
        <authorList>
            <person name="Shin S.-K."/>
            <person name="Yi H."/>
        </authorList>
    </citation>
    <scope>NUCLEOTIDE SEQUENCE [LARGE SCALE GENOMIC DNA]</scope>
    <source>
        <strain evidence="2 3">DSM 22343</strain>
    </source>
</reference>
<protein>
    <recommendedName>
        <fullName evidence="1">Carrier domain-containing protein</fullName>
    </recommendedName>
</protein>
<keyword evidence="3" id="KW-1185">Reference proteome</keyword>
<dbReference type="InterPro" id="IPR009081">
    <property type="entry name" value="PP-bd_ACP"/>
</dbReference>
<dbReference type="EMBL" id="LVJH01000007">
    <property type="protein sequence ID" value="OAB44439.1"/>
    <property type="molecule type" value="Genomic_DNA"/>
</dbReference>
<accession>A0A168MAH8</accession>
<evidence type="ECO:0000259" key="1">
    <source>
        <dbReference type="PROSITE" id="PS50075"/>
    </source>
</evidence>
<proteinExistence type="predicted"/>
<feature type="domain" description="Carrier" evidence="1">
    <location>
        <begin position="1"/>
        <end position="79"/>
    </location>
</feature>
<dbReference type="STRING" id="494026.PGLA_07230"/>
<name>A0A168MAH8_9BACL</name>
<evidence type="ECO:0000313" key="3">
    <source>
        <dbReference type="Proteomes" id="UP000076967"/>
    </source>
</evidence>
<dbReference type="Gene3D" id="1.10.1200.10">
    <property type="entry name" value="ACP-like"/>
    <property type="match status" value="1"/>
</dbReference>
<dbReference type="AlphaFoldDB" id="A0A168MAH8"/>
<dbReference type="Pfam" id="PF00550">
    <property type="entry name" value="PP-binding"/>
    <property type="match status" value="1"/>
</dbReference>
<sequence>MKAPVEELIIEIFKKHNVIVLEKYYDDHLDYLSGIDSISYVQIIIDISKKFEIEIQDKDYILYDLTTVNNIIRYVEDKLS</sequence>
<comment type="caution">
    <text evidence="2">The sequence shown here is derived from an EMBL/GenBank/DDBJ whole genome shotgun (WGS) entry which is preliminary data.</text>
</comment>
<dbReference type="RefSeq" id="WP_068530872.1">
    <property type="nucleotide sequence ID" value="NZ_LVJH01000007.1"/>
</dbReference>
<gene>
    <name evidence="2" type="ORF">PGLA_07230</name>
</gene>
<dbReference type="OrthoDB" id="2622409at2"/>
<dbReference type="SUPFAM" id="SSF47336">
    <property type="entry name" value="ACP-like"/>
    <property type="match status" value="1"/>
</dbReference>
<organism evidence="2 3">
    <name type="scientific">Paenibacillus glacialis</name>
    <dbReference type="NCBI Taxonomy" id="494026"/>
    <lineage>
        <taxon>Bacteria</taxon>
        <taxon>Bacillati</taxon>
        <taxon>Bacillota</taxon>
        <taxon>Bacilli</taxon>
        <taxon>Bacillales</taxon>
        <taxon>Paenibacillaceae</taxon>
        <taxon>Paenibacillus</taxon>
    </lineage>
</organism>